<evidence type="ECO:0000259" key="1">
    <source>
        <dbReference type="Pfam" id="PF00535"/>
    </source>
</evidence>
<dbReference type="InterPro" id="IPR029044">
    <property type="entry name" value="Nucleotide-diphossugar_trans"/>
</dbReference>
<dbReference type="RefSeq" id="WP_076422221.1">
    <property type="nucleotide sequence ID" value="NZ_FTNM01000003.1"/>
</dbReference>
<dbReference type="InterPro" id="IPR050834">
    <property type="entry name" value="Glycosyltransf_2"/>
</dbReference>
<dbReference type="Pfam" id="PF00535">
    <property type="entry name" value="Glycos_transf_2"/>
    <property type="match status" value="1"/>
</dbReference>
<reference evidence="3" key="1">
    <citation type="submission" date="2017-01" db="EMBL/GenBank/DDBJ databases">
        <authorList>
            <person name="Varghese N."/>
            <person name="Submissions S."/>
        </authorList>
    </citation>
    <scope>NUCLEOTIDE SEQUENCE [LARGE SCALE GENOMIC DNA]</scope>
    <source>
        <strain evidence="3">DM9</strain>
    </source>
</reference>
<dbReference type="STRING" id="1077936.SAMN05421545_2313"/>
<protein>
    <submittedName>
        <fullName evidence="2">Glycosyltransferase, GT2 family</fullName>
    </submittedName>
</protein>
<evidence type="ECO:0000313" key="2">
    <source>
        <dbReference type="EMBL" id="SIR10464.1"/>
    </source>
</evidence>
<dbReference type="Proteomes" id="UP000185924">
    <property type="component" value="Unassembled WGS sequence"/>
</dbReference>
<accession>A0A1N6Y7E1</accession>
<name>A0A1N6Y7E1_9BACT</name>
<keyword evidence="3" id="KW-1185">Reference proteome</keyword>
<dbReference type="EMBL" id="FTNM01000003">
    <property type="protein sequence ID" value="SIR10464.1"/>
    <property type="molecule type" value="Genomic_DNA"/>
</dbReference>
<feature type="domain" description="Glycosyltransferase 2-like" evidence="1">
    <location>
        <begin position="9"/>
        <end position="115"/>
    </location>
</feature>
<evidence type="ECO:0000313" key="3">
    <source>
        <dbReference type="Proteomes" id="UP000185924"/>
    </source>
</evidence>
<gene>
    <name evidence="2" type="ORF">SAMN05421545_2313</name>
</gene>
<dbReference type="AlphaFoldDB" id="A0A1N6Y7E1"/>
<dbReference type="InterPro" id="IPR001173">
    <property type="entry name" value="Glyco_trans_2-like"/>
</dbReference>
<dbReference type="GO" id="GO:0016740">
    <property type="term" value="F:transferase activity"/>
    <property type="evidence" value="ECO:0007669"/>
    <property type="project" value="UniProtKB-KW"/>
</dbReference>
<sequence>MMNSKFAAFIMTYERPAVLSNTIAKLLNQTYAPCKILIVDNSLTSTTRRLVAKLNNSRIEYINVGYNSGPAGAASIGLQILTEQGYDWIYWGDDDDPPKKDDTFELMFTSIDSLQKKTPDIRLGIFGQIGGYFNGYTARMRNLYNKELGGIQEVDQIPGNKTMIINSKVVKAGVLPNAKLFFGFEELDFCLRVKKAGYVIMLDGDAWLKSRIELGKVNANYKWKGSHSGRVDLIWRQYYSGRNMLDILFKNKYYIGLLFFLIKLMAKSVYGFKFGSTYGLKNFKVQWLAIRDFLVGKFHKVDLEL</sequence>
<organism evidence="2 3">
    <name type="scientific">Pontibacter lucknowensis</name>
    <dbReference type="NCBI Taxonomy" id="1077936"/>
    <lineage>
        <taxon>Bacteria</taxon>
        <taxon>Pseudomonadati</taxon>
        <taxon>Bacteroidota</taxon>
        <taxon>Cytophagia</taxon>
        <taxon>Cytophagales</taxon>
        <taxon>Hymenobacteraceae</taxon>
        <taxon>Pontibacter</taxon>
    </lineage>
</organism>
<dbReference type="Gene3D" id="3.90.550.10">
    <property type="entry name" value="Spore Coat Polysaccharide Biosynthesis Protein SpsA, Chain A"/>
    <property type="match status" value="1"/>
</dbReference>
<dbReference type="PANTHER" id="PTHR43685">
    <property type="entry name" value="GLYCOSYLTRANSFERASE"/>
    <property type="match status" value="1"/>
</dbReference>
<dbReference type="OrthoDB" id="7665907at2"/>
<proteinExistence type="predicted"/>
<dbReference type="SUPFAM" id="SSF53448">
    <property type="entry name" value="Nucleotide-diphospho-sugar transferases"/>
    <property type="match status" value="1"/>
</dbReference>
<dbReference type="PANTHER" id="PTHR43685:SF2">
    <property type="entry name" value="GLYCOSYLTRANSFERASE 2-LIKE DOMAIN-CONTAINING PROTEIN"/>
    <property type="match status" value="1"/>
</dbReference>
<keyword evidence="2" id="KW-0808">Transferase</keyword>